<dbReference type="InterPro" id="IPR025698">
    <property type="entry name" value="2TM_dom"/>
</dbReference>
<keyword evidence="9" id="KW-1133">Transmembrane helix</keyword>
<reference evidence="12" key="1">
    <citation type="submission" date="2021-03" db="EMBL/GenBank/DDBJ databases">
        <title>Genome of Cognatishimia sp. F0-27.</title>
        <authorList>
            <person name="Ping X."/>
        </authorList>
    </citation>
    <scope>NUCLEOTIDE SEQUENCE [LARGE SCALE GENOMIC DNA]</scope>
    <source>
        <strain evidence="12">E313</strain>
    </source>
</reference>
<evidence type="ECO:0000313" key="12">
    <source>
        <dbReference type="Proteomes" id="UP000778797"/>
    </source>
</evidence>
<dbReference type="Pfam" id="PF13239">
    <property type="entry name" value="2TM"/>
    <property type="match status" value="1"/>
</dbReference>
<evidence type="ECO:0000256" key="5">
    <source>
        <dbReference type="ARBA" id="ARBA00022857"/>
    </source>
</evidence>
<comment type="function">
    <text evidence="7">Key enzyme in folate metabolism. Catalyzes an essential reaction for de novo glycine and purine synthesis, and for DNA precursor synthesis.</text>
</comment>
<feature type="transmembrane region" description="Helical" evidence="9">
    <location>
        <begin position="67"/>
        <end position="88"/>
    </location>
</feature>
<dbReference type="Gene3D" id="3.40.430.10">
    <property type="entry name" value="Dihydrofolate Reductase, subunit A"/>
    <property type="match status" value="1"/>
</dbReference>
<dbReference type="Pfam" id="PF00186">
    <property type="entry name" value="DHFR_1"/>
    <property type="match status" value="1"/>
</dbReference>
<dbReference type="PANTHER" id="PTHR48069:SF3">
    <property type="entry name" value="DIHYDROFOLATE REDUCTASE"/>
    <property type="match status" value="1"/>
</dbReference>
<organism evidence="11 12">
    <name type="scientific">Winogradskyella immobilis</name>
    <dbReference type="NCBI Taxonomy" id="2816852"/>
    <lineage>
        <taxon>Bacteria</taxon>
        <taxon>Pseudomonadati</taxon>
        <taxon>Bacteroidota</taxon>
        <taxon>Flavobacteriia</taxon>
        <taxon>Flavobacteriales</taxon>
        <taxon>Flavobacteriaceae</taxon>
        <taxon>Winogradskyella</taxon>
    </lineage>
</organism>
<evidence type="ECO:0000256" key="1">
    <source>
        <dbReference type="ARBA" id="ARBA00004903"/>
    </source>
</evidence>
<evidence type="ECO:0000256" key="4">
    <source>
        <dbReference type="ARBA" id="ARBA00022563"/>
    </source>
</evidence>
<dbReference type="PANTHER" id="PTHR48069">
    <property type="entry name" value="DIHYDROFOLATE REDUCTASE"/>
    <property type="match status" value="1"/>
</dbReference>
<reference evidence="12" key="2">
    <citation type="submission" date="2023-07" db="EMBL/GenBank/DDBJ databases">
        <title>Genome of Winogradskyella sp. E313.</title>
        <authorList>
            <person name="Zhou Y."/>
        </authorList>
    </citation>
    <scope>NUCLEOTIDE SEQUENCE [LARGE SCALE GENOMIC DNA]</scope>
    <source>
        <strain evidence="12">E313</strain>
    </source>
</reference>
<keyword evidence="6" id="KW-0560">Oxidoreductase</keyword>
<evidence type="ECO:0000313" key="11">
    <source>
        <dbReference type="EMBL" id="MCC1483843.1"/>
    </source>
</evidence>
<evidence type="ECO:0000256" key="2">
    <source>
        <dbReference type="ARBA" id="ARBA00009539"/>
    </source>
</evidence>
<keyword evidence="9" id="KW-0812">Transmembrane</keyword>
<evidence type="ECO:0000256" key="8">
    <source>
        <dbReference type="SAM" id="Coils"/>
    </source>
</evidence>
<sequence length="311" mass="36152">MFNKKKQIPNIDKEQLELIENAQKRIRQKKRLYIHFVIFLIGAVFLIIANTALGIGEDFELFGITNWFVFAILGWLFLFLYHFVNVFITHKFMGKDWEKQQLDKLVAQQQNRIEKLKQGFLKEEEKIAQSKAYNEATTQSQTSEKKKRSELTIIVAAGENNAIGKDNDLIWHLSDDLKRFKALTNGHHIIMGRKTFESFPKPLPNRTHIVITRQKNYSASDGVIIVNTLEDAIDAAQSDLNPFIIGGGEIYIQAMSLADKIEMTRVHTSFNDADTFFPEINLTQWRETERKFHDKDEKHNHAFSFITYTKI</sequence>
<keyword evidence="4" id="KW-0554">One-carbon metabolism</keyword>
<dbReference type="SUPFAM" id="SSF53597">
    <property type="entry name" value="Dihydrofolate reductase-like"/>
    <property type="match status" value="1"/>
</dbReference>
<protein>
    <recommendedName>
        <fullName evidence="3">dihydrofolate reductase</fullName>
        <ecNumber evidence="3">1.5.1.3</ecNumber>
    </recommendedName>
</protein>
<keyword evidence="5" id="KW-0521">NADP</keyword>
<evidence type="ECO:0000256" key="6">
    <source>
        <dbReference type="ARBA" id="ARBA00023002"/>
    </source>
</evidence>
<dbReference type="Proteomes" id="UP000778797">
    <property type="component" value="Unassembled WGS sequence"/>
</dbReference>
<keyword evidence="8" id="KW-0175">Coiled coil</keyword>
<dbReference type="RefSeq" id="WP_227476291.1">
    <property type="nucleotide sequence ID" value="NZ_JAFMPT010000004.1"/>
</dbReference>
<evidence type="ECO:0000256" key="9">
    <source>
        <dbReference type="SAM" id="Phobius"/>
    </source>
</evidence>
<feature type="coiled-coil region" evidence="8">
    <location>
        <begin position="99"/>
        <end position="126"/>
    </location>
</feature>
<proteinExistence type="inferred from homology"/>
<evidence type="ECO:0000256" key="3">
    <source>
        <dbReference type="ARBA" id="ARBA00012856"/>
    </source>
</evidence>
<dbReference type="InterPro" id="IPR024072">
    <property type="entry name" value="DHFR-like_dom_sf"/>
</dbReference>
<accession>A0ABS8EKW3</accession>
<dbReference type="InterPro" id="IPR012259">
    <property type="entry name" value="DHFR"/>
</dbReference>
<gene>
    <name evidence="11" type="ORF">J1C55_04505</name>
</gene>
<feature type="domain" description="DHFR" evidence="10">
    <location>
        <begin position="150"/>
        <end position="310"/>
    </location>
</feature>
<feature type="transmembrane region" description="Helical" evidence="9">
    <location>
        <begin position="32"/>
        <end position="55"/>
    </location>
</feature>
<comment type="caution">
    <text evidence="11">The sequence shown here is derived from an EMBL/GenBank/DDBJ whole genome shotgun (WGS) entry which is preliminary data.</text>
</comment>
<dbReference type="CDD" id="cd00209">
    <property type="entry name" value="DHFR"/>
    <property type="match status" value="1"/>
</dbReference>
<keyword evidence="9" id="KW-0472">Membrane</keyword>
<dbReference type="PROSITE" id="PS51330">
    <property type="entry name" value="DHFR_2"/>
    <property type="match status" value="1"/>
</dbReference>
<comment type="similarity">
    <text evidence="2">Belongs to the dihydrofolate reductase family.</text>
</comment>
<name>A0ABS8EKW3_9FLAO</name>
<dbReference type="EC" id="1.5.1.3" evidence="3"/>
<dbReference type="PRINTS" id="PR00070">
    <property type="entry name" value="DHFR"/>
</dbReference>
<dbReference type="InterPro" id="IPR001796">
    <property type="entry name" value="DHFR_dom"/>
</dbReference>
<evidence type="ECO:0000259" key="10">
    <source>
        <dbReference type="PROSITE" id="PS51330"/>
    </source>
</evidence>
<keyword evidence="12" id="KW-1185">Reference proteome</keyword>
<evidence type="ECO:0000256" key="7">
    <source>
        <dbReference type="ARBA" id="ARBA00025067"/>
    </source>
</evidence>
<dbReference type="EMBL" id="JAFMPT010000004">
    <property type="protein sequence ID" value="MCC1483843.1"/>
    <property type="molecule type" value="Genomic_DNA"/>
</dbReference>
<comment type="pathway">
    <text evidence="1">Cofactor biosynthesis; tetrahydrofolate biosynthesis; 5,6,7,8-tetrahydrofolate from 7,8-dihydrofolate: step 1/1.</text>
</comment>